<dbReference type="AlphaFoldDB" id="A0A6G0PCT1"/>
<dbReference type="EMBL" id="QXGC01000260">
    <property type="protein sequence ID" value="KAE9242812.1"/>
    <property type="molecule type" value="Genomic_DNA"/>
</dbReference>
<protein>
    <recommendedName>
        <fullName evidence="5">EF-hand domain-containing protein</fullName>
    </recommendedName>
</protein>
<dbReference type="InterPro" id="IPR011992">
    <property type="entry name" value="EF-hand-dom_pair"/>
</dbReference>
<evidence type="ECO:0000313" key="2">
    <source>
        <dbReference type="EMBL" id="KAE9355335.1"/>
    </source>
</evidence>
<organism evidence="1 3">
    <name type="scientific">Phytophthora fragariae</name>
    <dbReference type="NCBI Taxonomy" id="53985"/>
    <lineage>
        <taxon>Eukaryota</taxon>
        <taxon>Sar</taxon>
        <taxon>Stramenopiles</taxon>
        <taxon>Oomycota</taxon>
        <taxon>Peronosporomycetes</taxon>
        <taxon>Peronosporales</taxon>
        <taxon>Peronosporaceae</taxon>
        <taxon>Phytophthora</taxon>
    </lineage>
</organism>
<reference evidence="3 4" key="1">
    <citation type="submission" date="2018-09" db="EMBL/GenBank/DDBJ databases">
        <title>Genomic investigation of the strawberry pathogen Phytophthora fragariae indicates pathogenicity is determined by transcriptional variation in three key races.</title>
        <authorList>
            <person name="Adams T.M."/>
            <person name="Armitage A.D."/>
            <person name="Sobczyk M.K."/>
            <person name="Bates H.J."/>
            <person name="Dunwell J.M."/>
            <person name="Nellist C.F."/>
            <person name="Harrison R.J."/>
        </authorList>
    </citation>
    <scope>NUCLEOTIDE SEQUENCE [LARGE SCALE GENOMIC DNA]</scope>
    <source>
        <strain evidence="1 3">BC-23</strain>
        <strain evidence="2 4">NOV-77</strain>
    </source>
</reference>
<dbReference type="SUPFAM" id="SSF47473">
    <property type="entry name" value="EF-hand"/>
    <property type="match status" value="1"/>
</dbReference>
<proteinExistence type="predicted"/>
<sequence>MFGRRKAPEGGEEAATKPLTVQERLELLEGGEALLKYPVGLLQPFTRQEIGRLKRRFVQLIPADDASRNLRLPLKVVLQMPELRAQPFVPLVARLVVHREGVDVESAKQTLELKRQVLFDVYDHDKKGCATVDDFVRVISTVSRLNVARRIAIRQGLEIQLAPFIKQAKSGASGVLLSDFSQIIVDDEVHIALTIAY</sequence>
<dbReference type="Proteomes" id="UP000476176">
    <property type="component" value="Unassembled WGS sequence"/>
</dbReference>
<dbReference type="Proteomes" id="UP000486351">
    <property type="component" value="Unassembled WGS sequence"/>
</dbReference>
<evidence type="ECO:0000313" key="4">
    <source>
        <dbReference type="Proteomes" id="UP000486351"/>
    </source>
</evidence>
<comment type="caution">
    <text evidence="1">The sequence shown here is derived from an EMBL/GenBank/DDBJ whole genome shotgun (WGS) entry which is preliminary data.</text>
</comment>
<name>A0A6G0PCT1_9STRA</name>
<gene>
    <name evidence="1" type="ORF">PF004_g6439</name>
    <name evidence="2" type="ORF">PF008_g4114</name>
</gene>
<evidence type="ECO:0000313" key="3">
    <source>
        <dbReference type="Proteomes" id="UP000476176"/>
    </source>
</evidence>
<dbReference type="EMBL" id="QXFY01000135">
    <property type="protein sequence ID" value="KAE9355335.1"/>
    <property type="molecule type" value="Genomic_DNA"/>
</dbReference>
<evidence type="ECO:0008006" key="5">
    <source>
        <dbReference type="Google" id="ProtNLM"/>
    </source>
</evidence>
<accession>A0A6G0PCT1</accession>
<evidence type="ECO:0000313" key="1">
    <source>
        <dbReference type="EMBL" id="KAE9242812.1"/>
    </source>
</evidence>
<dbReference type="Gene3D" id="1.10.238.10">
    <property type="entry name" value="EF-hand"/>
    <property type="match status" value="1"/>
</dbReference>